<dbReference type="PANTHER" id="PTHR43434">
    <property type="entry name" value="PHOSPHOGLYCOLATE PHOSPHATASE"/>
    <property type="match status" value="1"/>
</dbReference>
<evidence type="ECO:0000256" key="1">
    <source>
        <dbReference type="ARBA" id="ARBA00000830"/>
    </source>
</evidence>
<dbReference type="PANTHER" id="PTHR43434:SF1">
    <property type="entry name" value="PHOSPHOGLYCOLATE PHOSPHATASE"/>
    <property type="match status" value="1"/>
</dbReference>
<dbReference type="InterPro" id="IPR041492">
    <property type="entry name" value="HAD_2"/>
</dbReference>
<dbReference type="GO" id="GO:0008967">
    <property type="term" value="F:phosphoglycolate phosphatase activity"/>
    <property type="evidence" value="ECO:0007669"/>
    <property type="project" value="UniProtKB-EC"/>
</dbReference>
<dbReference type="KEGG" id="bgd:bgla_2g25250"/>
<dbReference type="Pfam" id="PF13419">
    <property type="entry name" value="HAD_2"/>
    <property type="match status" value="1"/>
</dbReference>
<evidence type="ECO:0000313" key="6">
    <source>
        <dbReference type="Proteomes" id="UP000008316"/>
    </source>
</evidence>
<name>F2LP87_BURGS</name>
<dbReference type="SFLD" id="SFLDG01129">
    <property type="entry name" value="C1.5:_HAD__Beta-PGM__Phosphata"/>
    <property type="match status" value="1"/>
</dbReference>
<dbReference type="InterPro" id="IPR050155">
    <property type="entry name" value="HAD-like_hydrolase_sf"/>
</dbReference>
<dbReference type="eggNOG" id="COG0546">
    <property type="taxonomic scope" value="Bacteria"/>
</dbReference>
<dbReference type="STRING" id="999541.bgla_2g25250"/>
<dbReference type="Proteomes" id="UP000008316">
    <property type="component" value="Chromosome 2"/>
</dbReference>
<evidence type="ECO:0000256" key="3">
    <source>
        <dbReference type="ARBA" id="ARBA00006171"/>
    </source>
</evidence>
<dbReference type="EMBL" id="CP002600">
    <property type="protein sequence ID" value="AEA64953.1"/>
    <property type="molecule type" value="Genomic_DNA"/>
</dbReference>
<dbReference type="SFLD" id="SFLDS00003">
    <property type="entry name" value="Haloacid_Dehalogenase"/>
    <property type="match status" value="1"/>
</dbReference>
<dbReference type="SUPFAM" id="SSF56784">
    <property type="entry name" value="HAD-like"/>
    <property type="match status" value="1"/>
</dbReference>
<keyword evidence="6" id="KW-1185">Reference proteome</keyword>
<comment type="catalytic activity">
    <reaction evidence="1">
        <text>2-phosphoglycolate + H2O = glycolate + phosphate</text>
        <dbReference type="Rhea" id="RHEA:14369"/>
        <dbReference type="ChEBI" id="CHEBI:15377"/>
        <dbReference type="ChEBI" id="CHEBI:29805"/>
        <dbReference type="ChEBI" id="CHEBI:43474"/>
        <dbReference type="ChEBI" id="CHEBI:58033"/>
        <dbReference type="EC" id="3.1.3.18"/>
    </reaction>
</comment>
<dbReference type="GO" id="GO:0006281">
    <property type="term" value="P:DNA repair"/>
    <property type="evidence" value="ECO:0007669"/>
    <property type="project" value="TreeGrafter"/>
</dbReference>
<dbReference type="HOGENOM" id="CLU_045011_19_3_4"/>
<sequence length="224" mass="24408">MPRPTMSFSPRAYLFDFDLTLADSSDAICFCAAAALGDMGQAVPPRERIEDSIGLTLEQTFAFLSGNEDAALAASYRTRFVAHADRVMVGMTRFYPDAVALLAELRARRIPVAIVSTKYRYRIEQILRHLDLAQLVTVIVGHEDVGRHKPDPEGLLKALDLLGVKADEAIYVGDHTADQQAAAAAGTRFVGAVTGKISSAQWRERGCRAIERELGEVLEMGAEG</sequence>
<gene>
    <name evidence="5" type="ordered locus">bgla_2g25250</name>
</gene>
<evidence type="ECO:0000313" key="5">
    <source>
        <dbReference type="EMBL" id="AEA64953.1"/>
    </source>
</evidence>
<dbReference type="InterPro" id="IPR023198">
    <property type="entry name" value="PGP-like_dom2"/>
</dbReference>
<dbReference type="EC" id="3.1.3.18" evidence="4"/>
<dbReference type="InterPro" id="IPR036412">
    <property type="entry name" value="HAD-like_sf"/>
</dbReference>
<comment type="similarity">
    <text evidence="3">Belongs to the HAD-like hydrolase superfamily. CbbY/CbbZ/Gph/YieH family.</text>
</comment>
<organism evidence="5 6">
    <name type="scientific">Burkholderia gladioli (strain BSR3)</name>
    <dbReference type="NCBI Taxonomy" id="999541"/>
    <lineage>
        <taxon>Bacteria</taxon>
        <taxon>Pseudomonadati</taxon>
        <taxon>Pseudomonadota</taxon>
        <taxon>Betaproteobacteria</taxon>
        <taxon>Burkholderiales</taxon>
        <taxon>Burkholderiaceae</taxon>
        <taxon>Burkholderia</taxon>
    </lineage>
</organism>
<dbReference type="NCBIfam" id="TIGR01549">
    <property type="entry name" value="HAD-SF-IA-v1"/>
    <property type="match status" value="1"/>
</dbReference>
<reference evidence="5 6" key="1">
    <citation type="journal article" date="2011" name="J. Bacteriol.">
        <title>Complete genome sequence of Burkholderia gladioli BSR3.</title>
        <authorList>
            <person name="Seo Y.S."/>
            <person name="Lim J."/>
            <person name="Choi B.S."/>
            <person name="Kim H."/>
            <person name="Goo E."/>
            <person name="Lee B."/>
            <person name="Lim J.S."/>
            <person name="Choi I.Y."/>
            <person name="Moon J.S."/>
            <person name="Kim J."/>
            <person name="Hwang I."/>
        </authorList>
    </citation>
    <scope>NUCLEOTIDE SEQUENCE [LARGE SCALE GENOMIC DNA]</scope>
    <source>
        <strain evidence="5 6">BSR3</strain>
    </source>
</reference>
<dbReference type="AlphaFoldDB" id="F2LP87"/>
<comment type="pathway">
    <text evidence="2">Organic acid metabolism; glycolate biosynthesis; glycolate from 2-phosphoglycolate: step 1/1.</text>
</comment>
<dbReference type="Gene3D" id="1.10.150.240">
    <property type="entry name" value="Putative phosphatase, domain 2"/>
    <property type="match status" value="1"/>
</dbReference>
<evidence type="ECO:0000256" key="4">
    <source>
        <dbReference type="ARBA" id="ARBA00013078"/>
    </source>
</evidence>
<dbReference type="NCBIfam" id="TIGR01509">
    <property type="entry name" value="HAD-SF-IA-v3"/>
    <property type="match status" value="1"/>
</dbReference>
<evidence type="ECO:0000256" key="2">
    <source>
        <dbReference type="ARBA" id="ARBA00004818"/>
    </source>
</evidence>
<dbReference type="Gene3D" id="3.40.50.1000">
    <property type="entry name" value="HAD superfamily/HAD-like"/>
    <property type="match status" value="1"/>
</dbReference>
<dbReference type="InterPro" id="IPR023214">
    <property type="entry name" value="HAD_sf"/>
</dbReference>
<protein>
    <recommendedName>
        <fullName evidence="4">phosphoglycolate phosphatase</fullName>
        <ecNumber evidence="4">3.1.3.18</ecNumber>
    </recommendedName>
</protein>
<proteinExistence type="inferred from homology"/>
<accession>F2LP87</accession>
<dbReference type="InterPro" id="IPR006439">
    <property type="entry name" value="HAD-SF_hydro_IA"/>
</dbReference>